<keyword evidence="5" id="KW-0418">Kinase</keyword>
<dbReference type="Gene3D" id="1.25.10.10">
    <property type="entry name" value="Leucine-rich Repeat Variant"/>
    <property type="match status" value="2"/>
</dbReference>
<dbReference type="GO" id="GO:0005524">
    <property type="term" value="F:ATP binding"/>
    <property type="evidence" value="ECO:0007669"/>
    <property type="project" value="UniProtKB-KW"/>
</dbReference>
<keyword evidence="4" id="KW-0547">Nucleotide-binding</keyword>
<dbReference type="EMBL" id="JARJCM010000031">
    <property type="protein sequence ID" value="KAJ7038591.1"/>
    <property type="molecule type" value="Genomic_DNA"/>
</dbReference>
<dbReference type="AlphaFoldDB" id="A0AAD6T4C0"/>
<evidence type="ECO:0000256" key="2">
    <source>
        <dbReference type="ARBA" id="ARBA00022527"/>
    </source>
</evidence>
<sequence length="538" mass="59691">MLPPYRPATPQSTHSWWSDRNPLGPNLSIHAAAKPLVRFMYRKQVRSFIKKNQGIPLSSTTMDIYLSYLAFRYISHDTKISVLNELNTRVQQEKDARVVQSLVLEWDLVADLLNSSDPGVRRDTCNLLGTIAASYAAETWSSGVCGRIVPKIVSLLSDVDTKVRESAAYAAAKISKSPAGAHAVGAAKIWDHFPEHLNSVLWVRIPHDMIVQNLVAYAVALLGIPIRPWLQTSSGNDIEVQRNAVYVLSKLSCWLQGVQAVVSTRPFGYISNFLGSSDTETRRWSCEFVGNVAYHWVSLGTDIHLKITSLLGDEDEHVREAAAVTISRIVSNRRDAISRPEILKHFVKHLDSPDPRIRQFICIVLAKLFVHLPTPLARLDFEPTARIVHLLSDTDAGVRRHAAQTLSKMSFWRGATEAFDAPTIQLVLDVFKSTESSSDTRIEMCEVLSNLAFHSCPLLVQLGTELYARIVFLVSSAEDACVRRSAFSALHEVTGSGAVEECTALWEYTSALLDSSGPQIRQVLRLGTIPAACVIVER</sequence>
<dbReference type="Proteomes" id="UP001218188">
    <property type="component" value="Unassembled WGS sequence"/>
</dbReference>
<evidence type="ECO:0000313" key="9">
    <source>
        <dbReference type="EMBL" id="KAJ7038591.1"/>
    </source>
</evidence>
<evidence type="ECO:0000256" key="1">
    <source>
        <dbReference type="ARBA" id="ARBA00012513"/>
    </source>
</evidence>
<dbReference type="GO" id="GO:0005737">
    <property type="term" value="C:cytoplasm"/>
    <property type="evidence" value="ECO:0007669"/>
    <property type="project" value="UniProtKB-ARBA"/>
</dbReference>
<dbReference type="GO" id="GO:0004674">
    <property type="term" value="F:protein serine/threonine kinase activity"/>
    <property type="evidence" value="ECO:0007669"/>
    <property type="project" value="UniProtKB-KW"/>
</dbReference>
<dbReference type="InterPro" id="IPR016024">
    <property type="entry name" value="ARM-type_fold"/>
</dbReference>
<dbReference type="EC" id="2.7.11.1" evidence="1"/>
<dbReference type="InterPro" id="IPR011989">
    <property type="entry name" value="ARM-like"/>
</dbReference>
<comment type="catalytic activity">
    <reaction evidence="8">
        <text>L-seryl-[protein] + ATP = O-phospho-L-seryl-[protein] + ADP + H(+)</text>
        <dbReference type="Rhea" id="RHEA:17989"/>
        <dbReference type="Rhea" id="RHEA-COMP:9863"/>
        <dbReference type="Rhea" id="RHEA-COMP:11604"/>
        <dbReference type="ChEBI" id="CHEBI:15378"/>
        <dbReference type="ChEBI" id="CHEBI:29999"/>
        <dbReference type="ChEBI" id="CHEBI:30616"/>
        <dbReference type="ChEBI" id="CHEBI:83421"/>
        <dbReference type="ChEBI" id="CHEBI:456216"/>
        <dbReference type="EC" id="2.7.11.1"/>
    </reaction>
</comment>
<keyword evidence="10" id="KW-1185">Reference proteome</keyword>
<keyword evidence="6" id="KW-0067">ATP-binding</keyword>
<keyword evidence="3" id="KW-0808">Transferase</keyword>
<reference evidence="9" key="1">
    <citation type="submission" date="2023-03" db="EMBL/GenBank/DDBJ databases">
        <title>Massive genome expansion in bonnet fungi (Mycena s.s.) driven by repeated elements and novel gene families across ecological guilds.</title>
        <authorList>
            <consortium name="Lawrence Berkeley National Laboratory"/>
            <person name="Harder C.B."/>
            <person name="Miyauchi S."/>
            <person name="Viragh M."/>
            <person name="Kuo A."/>
            <person name="Thoen E."/>
            <person name="Andreopoulos B."/>
            <person name="Lu D."/>
            <person name="Skrede I."/>
            <person name="Drula E."/>
            <person name="Henrissat B."/>
            <person name="Morin E."/>
            <person name="Kohler A."/>
            <person name="Barry K."/>
            <person name="LaButti K."/>
            <person name="Morin E."/>
            <person name="Salamov A."/>
            <person name="Lipzen A."/>
            <person name="Mereny Z."/>
            <person name="Hegedus B."/>
            <person name="Baldrian P."/>
            <person name="Stursova M."/>
            <person name="Weitz H."/>
            <person name="Taylor A."/>
            <person name="Grigoriev I.V."/>
            <person name="Nagy L.G."/>
            <person name="Martin F."/>
            <person name="Kauserud H."/>
        </authorList>
    </citation>
    <scope>NUCLEOTIDE SEQUENCE</scope>
    <source>
        <strain evidence="9">CBHHK200</strain>
    </source>
</reference>
<evidence type="ECO:0000256" key="8">
    <source>
        <dbReference type="ARBA" id="ARBA00048679"/>
    </source>
</evidence>
<dbReference type="PANTHER" id="PTHR22983">
    <property type="entry name" value="PROTEIN KINASE RELATED"/>
    <property type="match status" value="1"/>
</dbReference>
<dbReference type="PANTHER" id="PTHR22983:SF6">
    <property type="entry name" value="SERINE_THREONINE-PROTEIN KINASE 36"/>
    <property type="match status" value="1"/>
</dbReference>
<gene>
    <name evidence="9" type="ORF">C8F04DRAFT_1088758</name>
</gene>
<proteinExistence type="predicted"/>
<evidence type="ECO:0000256" key="3">
    <source>
        <dbReference type="ARBA" id="ARBA00022679"/>
    </source>
</evidence>
<dbReference type="SUPFAM" id="SSF48371">
    <property type="entry name" value="ARM repeat"/>
    <property type="match status" value="1"/>
</dbReference>
<comment type="catalytic activity">
    <reaction evidence="7">
        <text>L-threonyl-[protein] + ATP = O-phospho-L-threonyl-[protein] + ADP + H(+)</text>
        <dbReference type="Rhea" id="RHEA:46608"/>
        <dbReference type="Rhea" id="RHEA-COMP:11060"/>
        <dbReference type="Rhea" id="RHEA-COMP:11605"/>
        <dbReference type="ChEBI" id="CHEBI:15378"/>
        <dbReference type="ChEBI" id="CHEBI:30013"/>
        <dbReference type="ChEBI" id="CHEBI:30616"/>
        <dbReference type="ChEBI" id="CHEBI:61977"/>
        <dbReference type="ChEBI" id="CHEBI:456216"/>
        <dbReference type="EC" id="2.7.11.1"/>
    </reaction>
</comment>
<name>A0AAD6T4C0_9AGAR</name>
<protein>
    <recommendedName>
        <fullName evidence="1">non-specific serine/threonine protein kinase</fullName>
        <ecNumber evidence="1">2.7.11.1</ecNumber>
    </recommendedName>
</protein>
<evidence type="ECO:0000256" key="5">
    <source>
        <dbReference type="ARBA" id="ARBA00022777"/>
    </source>
</evidence>
<organism evidence="9 10">
    <name type="scientific">Mycena alexandri</name>
    <dbReference type="NCBI Taxonomy" id="1745969"/>
    <lineage>
        <taxon>Eukaryota</taxon>
        <taxon>Fungi</taxon>
        <taxon>Dikarya</taxon>
        <taxon>Basidiomycota</taxon>
        <taxon>Agaricomycotina</taxon>
        <taxon>Agaricomycetes</taxon>
        <taxon>Agaricomycetidae</taxon>
        <taxon>Agaricales</taxon>
        <taxon>Marasmiineae</taxon>
        <taxon>Mycenaceae</taxon>
        <taxon>Mycena</taxon>
    </lineage>
</organism>
<evidence type="ECO:0000256" key="7">
    <source>
        <dbReference type="ARBA" id="ARBA00047899"/>
    </source>
</evidence>
<accession>A0AAD6T4C0</accession>
<keyword evidence="2" id="KW-0723">Serine/threonine-protein kinase</keyword>
<evidence type="ECO:0000313" key="10">
    <source>
        <dbReference type="Proteomes" id="UP001218188"/>
    </source>
</evidence>
<evidence type="ECO:0000256" key="4">
    <source>
        <dbReference type="ARBA" id="ARBA00022741"/>
    </source>
</evidence>
<comment type="caution">
    <text evidence="9">The sequence shown here is derived from an EMBL/GenBank/DDBJ whole genome shotgun (WGS) entry which is preliminary data.</text>
</comment>
<evidence type="ECO:0000256" key="6">
    <source>
        <dbReference type="ARBA" id="ARBA00022840"/>
    </source>
</evidence>